<dbReference type="EnsemblMetazoa" id="CPIJ017469-RA">
    <property type="protein sequence ID" value="CPIJ017469-PA"/>
    <property type="gene ID" value="CPIJ017469"/>
</dbReference>
<dbReference type="InParanoid" id="B0XD34"/>
<accession>B0XD34</accession>
<dbReference type="EMBL" id="DS232736">
    <property type="protein sequence ID" value="EDS45269.1"/>
    <property type="molecule type" value="Genomic_DNA"/>
</dbReference>
<protein>
    <submittedName>
        <fullName evidence="1 2">Serine protease</fullName>
    </submittedName>
</protein>
<gene>
    <name evidence="2" type="primary">6051064</name>
    <name evidence="1" type="ORF">CpipJ_CPIJ017469</name>
</gene>
<dbReference type="GO" id="GO:0008233">
    <property type="term" value="F:peptidase activity"/>
    <property type="evidence" value="ECO:0007669"/>
    <property type="project" value="UniProtKB-KW"/>
</dbReference>
<keyword evidence="1" id="KW-0645">Protease</keyword>
<dbReference type="GO" id="GO:0006508">
    <property type="term" value="P:proteolysis"/>
    <property type="evidence" value="ECO:0007669"/>
    <property type="project" value="UniProtKB-KW"/>
</dbReference>
<dbReference type="Proteomes" id="UP000002320">
    <property type="component" value="Unassembled WGS sequence"/>
</dbReference>
<dbReference type="VEuPathDB" id="VectorBase:CPIJ017469"/>
<dbReference type="HOGENOM" id="CLU_736213_0_0_1"/>
<reference evidence="1" key="1">
    <citation type="submission" date="2007-03" db="EMBL/GenBank/DDBJ databases">
        <title>Annotation of Culex pipiens quinquefasciatus.</title>
        <authorList>
            <consortium name="The Broad Institute Genome Sequencing Platform"/>
            <person name="Atkinson P.W."/>
            <person name="Hemingway J."/>
            <person name="Christensen B.M."/>
            <person name="Higgs S."/>
            <person name="Kodira C."/>
            <person name="Hannick L."/>
            <person name="Megy K."/>
            <person name="O'Leary S."/>
            <person name="Pearson M."/>
            <person name="Haas B.J."/>
            <person name="Mauceli E."/>
            <person name="Wortman J.R."/>
            <person name="Lee N.H."/>
            <person name="Guigo R."/>
            <person name="Stanke M."/>
            <person name="Alvarado L."/>
            <person name="Amedeo P."/>
            <person name="Antoine C.H."/>
            <person name="Arensburger P."/>
            <person name="Bidwell S.L."/>
            <person name="Crawford M."/>
            <person name="Camaro F."/>
            <person name="Devon K."/>
            <person name="Engels R."/>
            <person name="Hammond M."/>
            <person name="Howarth C."/>
            <person name="Koehrsen M."/>
            <person name="Lawson D."/>
            <person name="Montgomery P."/>
            <person name="Nene V."/>
            <person name="Nusbaum C."/>
            <person name="Puiu D."/>
            <person name="Romero-Severson J."/>
            <person name="Severson D.W."/>
            <person name="Shumway M."/>
            <person name="Sisk P."/>
            <person name="Stolte C."/>
            <person name="Zeng Q."/>
            <person name="Eisenstadt E."/>
            <person name="Fraser-Liggett C."/>
            <person name="Strausberg R."/>
            <person name="Galagan J."/>
            <person name="Birren B."/>
            <person name="Collins F.H."/>
        </authorList>
    </citation>
    <scope>NUCLEOTIDE SEQUENCE [LARGE SCALE GENOMIC DNA]</scope>
    <source>
        <strain evidence="1">JHB</strain>
    </source>
</reference>
<dbReference type="KEGG" id="cqu:CpipJ_CPIJ017469"/>
<name>B0XD34_CULQU</name>
<reference evidence="2" key="2">
    <citation type="submission" date="2020-05" db="UniProtKB">
        <authorList>
            <consortium name="EnsemblMetazoa"/>
        </authorList>
    </citation>
    <scope>IDENTIFICATION</scope>
    <source>
        <strain evidence="2">JHB</strain>
    </source>
</reference>
<keyword evidence="3" id="KW-1185">Reference proteome</keyword>
<evidence type="ECO:0000313" key="2">
    <source>
        <dbReference type="EnsemblMetazoa" id="CPIJ017469-PA"/>
    </source>
</evidence>
<evidence type="ECO:0000313" key="3">
    <source>
        <dbReference type="Proteomes" id="UP000002320"/>
    </source>
</evidence>
<dbReference type="AlphaFoldDB" id="B0XD34"/>
<keyword evidence="1" id="KW-0378">Hydrolase</keyword>
<evidence type="ECO:0000313" key="1">
    <source>
        <dbReference type="EMBL" id="EDS45269.1"/>
    </source>
</evidence>
<organism>
    <name type="scientific">Culex quinquefasciatus</name>
    <name type="common">Southern house mosquito</name>
    <name type="synonym">Culex pungens</name>
    <dbReference type="NCBI Taxonomy" id="7176"/>
    <lineage>
        <taxon>Eukaryota</taxon>
        <taxon>Metazoa</taxon>
        <taxon>Ecdysozoa</taxon>
        <taxon>Arthropoda</taxon>
        <taxon>Hexapoda</taxon>
        <taxon>Insecta</taxon>
        <taxon>Pterygota</taxon>
        <taxon>Neoptera</taxon>
        <taxon>Endopterygota</taxon>
        <taxon>Diptera</taxon>
        <taxon>Nematocera</taxon>
        <taxon>Culicoidea</taxon>
        <taxon>Culicidae</taxon>
        <taxon>Culicinae</taxon>
        <taxon>Culicini</taxon>
        <taxon>Culex</taxon>
        <taxon>Culex</taxon>
    </lineage>
</organism>
<sequence>MFLPRLQDIFDPRSQIFSVNSDFSFKLVVPSFAFVEGSLLTPRIRAASVGFLLRNNKNQFRYRSSEEKKYWNALPRQKLCCFSPCRTSAKERDEESELKSTGTCCKKVTYAGCRILQKPRGKGEDVRGCRDRSPNGNAGEPFYGLRGGSCNRAGITRSAGRVNMVNGDPMMGGVPGVWFPLMLDPEVKPVSSRREDVLGRRESLHVQKQGKWHLGNVRQLSRSNSGIQRVKFSFAILIGRSSASKNVSWASLALGNNSLLNVLSTTRQATRFQKSTYDSVPQPVISTTDAIAVDASPRSELAGGFFFETKRNECGMRIYDGVSKVLGHAVVALVNNRISFRLYDTTIEIDCIEQDGEKICADPPLEEKTSIRRTPN</sequence>
<proteinExistence type="predicted"/>